<keyword evidence="2" id="KW-1185">Reference proteome</keyword>
<feature type="signal peptide" evidence="1">
    <location>
        <begin position="1"/>
        <end position="18"/>
    </location>
</feature>
<organism evidence="2 3">
    <name type="scientific">Nicrophorus vespilloides</name>
    <name type="common">Boreal carrion beetle</name>
    <dbReference type="NCBI Taxonomy" id="110193"/>
    <lineage>
        <taxon>Eukaryota</taxon>
        <taxon>Metazoa</taxon>
        <taxon>Ecdysozoa</taxon>
        <taxon>Arthropoda</taxon>
        <taxon>Hexapoda</taxon>
        <taxon>Insecta</taxon>
        <taxon>Pterygota</taxon>
        <taxon>Neoptera</taxon>
        <taxon>Endopterygota</taxon>
        <taxon>Coleoptera</taxon>
        <taxon>Polyphaga</taxon>
        <taxon>Staphyliniformia</taxon>
        <taxon>Silphidae</taxon>
        <taxon>Nicrophorinae</taxon>
        <taxon>Nicrophorus</taxon>
    </lineage>
</organism>
<dbReference type="RefSeq" id="XP_017782021.1">
    <property type="nucleotide sequence ID" value="XM_017926532.1"/>
</dbReference>
<name>A0ABM1N5C1_NICVS</name>
<dbReference type="GeneID" id="108566567"/>
<proteinExistence type="predicted"/>
<sequence>MMKIVMVIFVTCVNQVLSHHCGSMETCMKNVSSLETQASNFINNYLDKHDANLTRRHADIQAKFKEFNDQVDGGLNECKSFANSFHEKLSKSCGILELTNDTAVHDAKEYIDKQPIDFLYSSSFTDEDKKEMCPHLVKYYNFVCDRVVYDVETYLSCDINDKVNSVFEAPWKHCISTFKQ</sequence>
<accession>A0ABM1N5C1</accession>
<evidence type="ECO:0000313" key="2">
    <source>
        <dbReference type="Proteomes" id="UP000695000"/>
    </source>
</evidence>
<evidence type="ECO:0000256" key="1">
    <source>
        <dbReference type="SAM" id="SignalP"/>
    </source>
</evidence>
<keyword evidence="1" id="KW-0732">Signal</keyword>
<dbReference type="Proteomes" id="UP000695000">
    <property type="component" value="Unplaced"/>
</dbReference>
<feature type="chain" id="PRO_5046805509" evidence="1">
    <location>
        <begin position="19"/>
        <end position="180"/>
    </location>
</feature>
<reference evidence="3" key="1">
    <citation type="submission" date="2025-08" db="UniProtKB">
        <authorList>
            <consortium name="RefSeq"/>
        </authorList>
    </citation>
    <scope>IDENTIFICATION</scope>
    <source>
        <tissue evidence="3">Whole Larva</tissue>
    </source>
</reference>
<protein>
    <submittedName>
        <fullName evidence="3">Uncharacterized protein LOC108566567</fullName>
    </submittedName>
</protein>
<evidence type="ECO:0000313" key="3">
    <source>
        <dbReference type="RefSeq" id="XP_017782021.1"/>
    </source>
</evidence>
<gene>
    <name evidence="3" type="primary">LOC108566567</name>
</gene>